<keyword evidence="12" id="KW-0539">Nucleus</keyword>
<dbReference type="OrthoDB" id="67850at2759"/>
<dbReference type="GO" id="GO:0031965">
    <property type="term" value="C:nuclear membrane"/>
    <property type="evidence" value="ECO:0007669"/>
    <property type="project" value="UniProtKB-SubCell"/>
</dbReference>
<dbReference type="Proteomes" id="UP001140091">
    <property type="component" value="Unassembled WGS sequence"/>
</dbReference>
<proteinExistence type="inferred from homology"/>
<evidence type="ECO:0000256" key="9">
    <source>
        <dbReference type="ARBA" id="ARBA00023010"/>
    </source>
</evidence>
<feature type="region of interest" description="Disordered" evidence="13">
    <location>
        <begin position="1"/>
        <end position="34"/>
    </location>
</feature>
<name>A0A9W8JGT7_9AGAR</name>
<dbReference type="Pfam" id="PF09531">
    <property type="entry name" value="Ndc1_Nup"/>
    <property type="match status" value="1"/>
</dbReference>
<dbReference type="EMBL" id="JANBPK010000722">
    <property type="protein sequence ID" value="KAJ2934242.1"/>
    <property type="molecule type" value="Genomic_DNA"/>
</dbReference>
<dbReference type="GO" id="GO:0030674">
    <property type="term" value="F:protein-macromolecule adaptor activity"/>
    <property type="evidence" value="ECO:0007669"/>
    <property type="project" value="TreeGrafter"/>
</dbReference>
<dbReference type="InterPro" id="IPR019049">
    <property type="entry name" value="Nucleoporin_prot_Ndc1/Nup"/>
</dbReference>
<keyword evidence="5" id="KW-0812">Transmembrane</keyword>
<comment type="caution">
    <text evidence="14">The sequence shown here is derived from an EMBL/GenBank/DDBJ whole genome shotgun (WGS) entry which is preliminary data.</text>
</comment>
<evidence type="ECO:0000256" key="4">
    <source>
        <dbReference type="ARBA" id="ARBA00022448"/>
    </source>
</evidence>
<comment type="similarity">
    <text evidence="3">Belongs to the NDC1 family.</text>
</comment>
<evidence type="ECO:0000256" key="2">
    <source>
        <dbReference type="ARBA" id="ARBA00004567"/>
    </source>
</evidence>
<keyword evidence="10" id="KW-0906">Nuclear pore complex</keyword>
<keyword evidence="11" id="KW-0472">Membrane</keyword>
<evidence type="ECO:0000256" key="5">
    <source>
        <dbReference type="ARBA" id="ARBA00022692"/>
    </source>
</evidence>
<dbReference type="GO" id="GO:0070762">
    <property type="term" value="C:nuclear pore transmembrane ring"/>
    <property type="evidence" value="ECO:0007669"/>
    <property type="project" value="TreeGrafter"/>
</dbReference>
<keyword evidence="15" id="KW-1185">Reference proteome</keyword>
<keyword evidence="4" id="KW-0813">Transport</keyword>
<gene>
    <name evidence="14" type="ORF">H1R20_g2841</name>
</gene>
<evidence type="ECO:0000256" key="8">
    <source>
        <dbReference type="ARBA" id="ARBA00022989"/>
    </source>
</evidence>
<evidence type="ECO:0000313" key="14">
    <source>
        <dbReference type="EMBL" id="KAJ2934242.1"/>
    </source>
</evidence>
<accession>A0A9W8JGT7</accession>
<evidence type="ECO:0000256" key="11">
    <source>
        <dbReference type="ARBA" id="ARBA00023136"/>
    </source>
</evidence>
<comment type="subcellular location">
    <subcellularLocation>
        <location evidence="1">Nucleus membrane</location>
        <topology evidence="1">Multi-pass membrane protein</topology>
    </subcellularLocation>
    <subcellularLocation>
        <location evidence="2">Nucleus</location>
        <location evidence="2">Nuclear pore complex</location>
    </subcellularLocation>
</comment>
<dbReference type="GO" id="GO:0006999">
    <property type="term" value="P:nuclear pore organization"/>
    <property type="evidence" value="ECO:0007669"/>
    <property type="project" value="TreeGrafter"/>
</dbReference>
<evidence type="ECO:0000256" key="13">
    <source>
        <dbReference type="SAM" id="MobiDB-lite"/>
    </source>
</evidence>
<evidence type="ECO:0000256" key="10">
    <source>
        <dbReference type="ARBA" id="ARBA00023132"/>
    </source>
</evidence>
<dbReference type="AlphaFoldDB" id="A0A9W8JGT7"/>
<dbReference type="PANTHER" id="PTHR13269:SF6">
    <property type="entry name" value="NUCLEOPORIN NDC1"/>
    <property type="match status" value="1"/>
</dbReference>
<protein>
    <submittedName>
        <fullName evidence="14">Uncharacterized protein</fullName>
    </submittedName>
</protein>
<keyword evidence="9" id="KW-0811">Translocation</keyword>
<dbReference type="PANTHER" id="PTHR13269">
    <property type="entry name" value="NUCLEOPORIN NDC1"/>
    <property type="match status" value="1"/>
</dbReference>
<keyword evidence="7" id="KW-0653">Protein transport</keyword>
<evidence type="ECO:0000256" key="7">
    <source>
        <dbReference type="ARBA" id="ARBA00022927"/>
    </source>
</evidence>
<dbReference type="GO" id="GO:0051028">
    <property type="term" value="P:mRNA transport"/>
    <property type="evidence" value="ECO:0007669"/>
    <property type="project" value="UniProtKB-KW"/>
</dbReference>
<evidence type="ECO:0000256" key="6">
    <source>
        <dbReference type="ARBA" id="ARBA00022816"/>
    </source>
</evidence>
<reference evidence="14" key="1">
    <citation type="submission" date="2022-06" db="EMBL/GenBank/DDBJ databases">
        <title>Genome Sequence of Candolleomyces eurysporus.</title>
        <authorList>
            <person name="Buettner E."/>
        </authorList>
    </citation>
    <scope>NUCLEOTIDE SEQUENCE</scope>
    <source>
        <strain evidence="14">VTCC 930004</strain>
    </source>
</reference>
<evidence type="ECO:0000256" key="1">
    <source>
        <dbReference type="ARBA" id="ARBA00004232"/>
    </source>
</evidence>
<organism evidence="14 15">
    <name type="scientific">Candolleomyces eurysporus</name>
    <dbReference type="NCBI Taxonomy" id="2828524"/>
    <lineage>
        <taxon>Eukaryota</taxon>
        <taxon>Fungi</taxon>
        <taxon>Dikarya</taxon>
        <taxon>Basidiomycota</taxon>
        <taxon>Agaricomycotina</taxon>
        <taxon>Agaricomycetes</taxon>
        <taxon>Agaricomycetidae</taxon>
        <taxon>Agaricales</taxon>
        <taxon>Agaricineae</taxon>
        <taxon>Psathyrellaceae</taxon>
        <taxon>Candolleomyces</taxon>
    </lineage>
</organism>
<dbReference type="GO" id="GO:0005816">
    <property type="term" value="C:spindle pole body"/>
    <property type="evidence" value="ECO:0007669"/>
    <property type="project" value="TreeGrafter"/>
</dbReference>
<evidence type="ECO:0000256" key="12">
    <source>
        <dbReference type="ARBA" id="ARBA00023242"/>
    </source>
</evidence>
<feature type="non-terminal residue" evidence="14">
    <location>
        <position position="209"/>
    </location>
</feature>
<dbReference type="GO" id="GO:0015031">
    <property type="term" value="P:protein transport"/>
    <property type="evidence" value="ECO:0007669"/>
    <property type="project" value="UniProtKB-KW"/>
</dbReference>
<feature type="compositionally biased region" description="Low complexity" evidence="13">
    <location>
        <begin position="10"/>
        <end position="19"/>
    </location>
</feature>
<evidence type="ECO:0000313" key="15">
    <source>
        <dbReference type="Proteomes" id="UP001140091"/>
    </source>
</evidence>
<keyword evidence="6" id="KW-0509">mRNA transport</keyword>
<evidence type="ECO:0000256" key="3">
    <source>
        <dbReference type="ARBA" id="ARBA00005760"/>
    </source>
</evidence>
<sequence length="209" mass="23083">MGRWRRRSVSARSSVSAVVPDSKPKEEEAAAASGGVVERVGKAATASSVNAYEVYAPEKVKEEVKVLSRWWSRERLGRKVDVTWVGMREVDRVVLDVLTSLVCASLTEDTYGVVQRDIPKIIEAIVSFLFAVEEAQAELIKDLPEVAAESEEERLEREKGSEAVSYVGDALKDSLARIVRTFGDKLTAFRFPPRVAGKVQGFMDFCATV</sequence>
<keyword evidence="8" id="KW-1133">Transmembrane helix</keyword>